<name>Q7VBT0_PROMA</name>
<feature type="domain" description="Calcineurin-like phosphoesterase" evidence="1">
    <location>
        <begin position="6"/>
        <end position="183"/>
    </location>
</feature>
<dbReference type="InterPro" id="IPR027629">
    <property type="entry name" value="DevT-like"/>
</dbReference>
<dbReference type="NCBIfam" id="TIGR04168">
    <property type="entry name" value="TIGR04168 family protein"/>
    <property type="match status" value="1"/>
</dbReference>
<dbReference type="EnsemblBacteria" id="AAQ00057">
    <property type="protein sequence ID" value="AAQ00057"/>
    <property type="gene ID" value="Pro_1012"/>
</dbReference>
<dbReference type="Pfam" id="PF00149">
    <property type="entry name" value="Metallophos"/>
    <property type="match status" value="1"/>
</dbReference>
<dbReference type="GO" id="GO:0016787">
    <property type="term" value="F:hydrolase activity"/>
    <property type="evidence" value="ECO:0007669"/>
    <property type="project" value="InterPro"/>
</dbReference>
<dbReference type="KEGG" id="pma:Pro_1012"/>
<accession>Q7VBT0</accession>
<dbReference type="HOGENOM" id="CLU_053780_0_0_3"/>
<dbReference type="PANTHER" id="PTHR35769:SF2">
    <property type="entry name" value="CALCINEURIN-LIKE METALLO-PHOSPHOESTERASE SUPERFAMILY PROTEIN"/>
    <property type="match status" value="1"/>
</dbReference>
<dbReference type="Gene3D" id="3.60.21.10">
    <property type="match status" value="1"/>
</dbReference>
<keyword evidence="3" id="KW-1185">Reference proteome</keyword>
<dbReference type="eggNOG" id="COG1409">
    <property type="taxonomic scope" value="Bacteria"/>
</dbReference>
<evidence type="ECO:0000313" key="2">
    <source>
        <dbReference type="EMBL" id="AAQ00057.1"/>
    </source>
</evidence>
<dbReference type="InterPro" id="IPR029052">
    <property type="entry name" value="Metallo-depent_PP-like"/>
</dbReference>
<organism evidence="2 3">
    <name type="scientific">Prochlorococcus marinus (strain SARG / CCMP1375 / SS120)</name>
    <dbReference type="NCBI Taxonomy" id="167539"/>
    <lineage>
        <taxon>Bacteria</taxon>
        <taxon>Bacillati</taxon>
        <taxon>Cyanobacteriota</taxon>
        <taxon>Cyanophyceae</taxon>
        <taxon>Synechococcales</taxon>
        <taxon>Prochlorococcaceae</taxon>
        <taxon>Prochlorococcus</taxon>
    </lineage>
</organism>
<reference evidence="2 3" key="1">
    <citation type="journal article" date="2003" name="Proc. Natl. Acad. Sci. U.S.A.">
        <title>Genome sequence of the cyanobacterium Prochlorococcus marinus SS120, a nearly minimal oxyphototrophic genome.</title>
        <authorList>
            <person name="Dufresne A."/>
            <person name="Salanoubat M."/>
            <person name="Partensky F."/>
            <person name="Artiguenave F."/>
            <person name="Axmann I.M."/>
            <person name="Barbe V."/>
            <person name="Duprat S."/>
            <person name="Galperin M.Y."/>
            <person name="Koonin E.V."/>
            <person name="Le Gall F."/>
            <person name="Makarova K.S."/>
            <person name="Ostrowski M."/>
            <person name="Oztas S."/>
            <person name="Robert C."/>
            <person name="Rogozin I.B."/>
            <person name="Scanlan D.J."/>
            <person name="Tandeau de Marsac N."/>
            <person name="Weissenbach J."/>
            <person name="Wincker P."/>
            <person name="Wolf Y.I."/>
            <person name="Hess W.R."/>
        </authorList>
    </citation>
    <scope>NUCLEOTIDE SEQUENCE [LARGE SCALE GENOMIC DNA]</scope>
    <source>
        <strain evidence="3">SARG / CCMP1375 / SS120</strain>
    </source>
</reference>
<sequence length="260" mass="28745">MLMHLNPDGVLFVGDLGDADLKLVKLISSLPIPTAVILGNHDRGKDLDGSKLKAQISLLANKNCAWDKSNWNNPLVSVVGARPCSAGGGYYLSPQMKAVFGHVSLDESVRRIVKAASDVPKDLPLIILAHSGPTGLGSDVTSPCGRDWKTPSVDWGDKDLELSIDQIRKSRDVDLVVFGHMHHQLKRGKGQRKTCHVDNLRDTVYLNTACVPRRGRDANGVELCHFSWVEFSKGKLINASHRWFRNDHSLAFKDTVYSRF</sequence>
<protein>
    <submittedName>
        <fullName evidence="2">Predicted phosphoesterase</fullName>
    </submittedName>
</protein>
<dbReference type="SUPFAM" id="SSF56300">
    <property type="entry name" value="Metallo-dependent phosphatases"/>
    <property type="match status" value="1"/>
</dbReference>
<dbReference type="PANTHER" id="PTHR35769">
    <property type="entry name" value="CALCINEURIN-LIKE METALLO-PHOSPHOESTERASE SUPERFAMILY PROTEIN"/>
    <property type="match status" value="1"/>
</dbReference>
<proteinExistence type="predicted"/>
<dbReference type="AlphaFoldDB" id="Q7VBT0"/>
<gene>
    <name evidence="2" type="ordered locus">Pro_1012</name>
</gene>
<dbReference type="OrthoDB" id="504928at2"/>
<dbReference type="Proteomes" id="UP000001420">
    <property type="component" value="Chromosome"/>
</dbReference>
<evidence type="ECO:0000313" key="3">
    <source>
        <dbReference type="Proteomes" id="UP000001420"/>
    </source>
</evidence>
<dbReference type="PATRIC" id="fig|167539.5.peg.1063"/>
<dbReference type="EMBL" id="AE017126">
    <property type="protein sequence ID" value="AAQ00057.1"/>
    <property type="molecule type" value="Genomic_DNA"/>
</dbReference>
<dbReference type="InterPro" id="IPR004843">
    <property type="entry name" value="Calcineurin-like_PHP"/>
</dbReference>
<dbReference type="STRING" id="167539.Pro_1012"/>
<evidence type="ECO:0000259" key="1">
    <source>
        <dbReference type="Pfam" id="PF00149"/>
    </source>
</evidence>